<reference evidence="1 2" key="1">
    <citation type="journal article" date="2018" name="Nat. Biotechnol.">
        <title>A standardized bacterial taxonomy based on genome phylogeny substantially revises the tree of life.</title>
        <authorList>
            <person name="Parks D.H."/>
            <person name="Chuvochina M."/>
            <person name="Waite D.W."/>
            <person name="Rinke C."/>
            <person name="Skarshewski A."/>
            <person name="Chaumeil P.A."/>
            <person name="Hugenholtz P."/>
        </authorList>
    </citation>
    <scope>NUCLEOTIDE SEQUENCE [LARGE SCALE GENOMIC DNA]</scope>
    <source>
        <strain evidence="1">UBA8781</strain>
    </source>
</reference>
<dbReference type="NCBIfam" id="TIGR02753">
    <property type="entry name" value="sodN"/>
    <property type="match status" value="1"/>
</dbReference>
<proteinExistence type="predicted"/>
<dbReference type="Gene3D" id="1.20.120.400">
    <property type="entry name" value="Nickel-containing superoxide dismutase"/>
    <property type="match status" value="1"/>
</dbReference>
<protein>
    <submittedName>
        <fullName evidence="1">Superoxide dismutase, Ni</fullName>
    </submittedName>
</protein>
<dbReference type="STRING" id="229919.GCA_001050195_02993"/>
<dbReference type="GO" id="GO:0016151">
    <property type="term" value="F:nickel cation binding"/>
    <property type="evidence" value="ECO:0007669"/>
    <property type="project" value="InterPro"/>
</dbReference>
<comment type="caution">
    <text evidence="1">The sequence shown here is derived from an EMBL/GenBank/DDBJ whole genome shotgun (WGS) entry which is preliminary data.</text>
</comment>
<dbReference type="InterPro" id="IPR014123">
    <property type="entry name" value="Superoxide_dismutase_Ni-type"/>
</dbReference>
<accession>A0A3D1JF05</accession>
<gene>
    <name evidence="1" type="primary">sodN</name>
    <name evidence="1" type="ORF">DEQ80_04115</name>
</gene>
<sequence length="166" mass="19221">MFHRVFQVFDRLFHFEVARAHCDIPCGIYDPHQAQVAALTVIRMVDLMTDLVKGAQKDNAEFHNSMSRYIAVKEEHAELCKREVRVIFGDFIKKEHVEKYPELPTLVHKIMQAGSKARQSASREAALDLLAQVNRFAEIFWEIKGIPTKRVKAPYKPEEEIVYPVL</sequence>
<evidence type="ECO:0000313" key="2">
    <source>
        <dbReference type="Proteomes" id="UP000264141"/>
    </source>
</evidence>
<dbReference type="Proteomes" id="UP000264141">
    <property type="component" value="Unassembled WGS sequence"/>
</dbReference>
<evidence type="ECO:0000313" key="1">
    <source>
        <dbReference type="EMBL" id="HCE17024.1"/>
    </source>
</evidence>
<dbReference type="Pfam" id="PF09055">
    <property type="entry name" value="Sod_Ni"/>
    <property type="match status" value="1"/>
</dbReference>
<dbReference type="EMBL" id="DPBP01000020">
    <property type="protein sequence ID" value="HCE17024.1"/>
    <property type="molecule type" value="Genomic_DNA"/>
</dbReference>
<dbReference type="InterPro" id="IPR036502">
    <property type="entry name" value="NiSOD_sf"/>
</dbReference>
<organism evidence="1 2">
    <name type="scientific">Anaerolinea thermolimosa</name>
    <dbReference type="NCBI Taxonomy" id="229919"/>
    <lineage>
        <taxon>Bacteria</taxon>
        <taxon>Bacillati</taxon>
        <taxon>Chloroflexota</taxon>
        <taxon>Anaerolineae</taxon>
        <taxon>Anaerolineales</taxon>
        <taxon>Anaerolineaceae</taxon>
        <taxon>Anaerolinea</taxon>
    </lineage>
</organism>
<dbReference type="GO" id="GO:0004784">
    <property type="term" value="F:superoxide dismutase activity"/>
    <property type="evidence" value="ECO:0007669"/>
    <property type="project" value="InterPro"/>
</dbReference>
<name>A0A3D1JF05_9CHLR</name>
<dbReference type="SUPFAM" id="SSF109770">
    <property type="entry name" value="Nickel-containing superoxide dismutase, NiSOD"/>
    <property type="match status" value="1"/>
</dbReference>
<dbReference type="AlphaFoldDB" id="A0A3D1JF05"/>